<dbReference type="InterPro" id="IPR042197">
    <property type="entry name" value="Apaf_helical"/>
</dbReference>
<dbReference type="Pfam" id="PF07725">
    <property type="entry name" value="LRR_3"/>
    <property type="match status" value="1"/>
</dbReference>
<evidence type="ECO:0000313" key="10">
    <source>
        <dbReference type="EMBL" id="KAK9288843.1"/>
    </source>
</evidence>
<dbReference type="GO" id="GO:0061809">
    <property type="term" value="F:NAD+ nucleosidase activity, cyclic ADP-ribose generating"/>
    <property type="evidence" value="ECO:0007669"/>
    <property type="project" value="UniProtKB-EC"/>
</dbReference>
<dbReference type="Gene3D" id="1.10.8.430">
    <property type="entry name" value="Helical domain of apoptotic protease-activating factors"/>
    <property type="match status" value="1"/>
</dbReference>
<reference evidence="10 11" key="1">
    <citation type="journal article" date="2024" name="Plant J.">
        <title>Genome sequences and population genomics reveal climatic adaptation and genomic divergence between two closely related sweetgum species.</title>
        <authorList>
            <person name="Xu W.Q."/>
            <person name="Ren C.Q."/>
            <person name="Zhang X.Y."/>
            <person name="Comes H.P."/>
            <person name="Liu X.H."/>
            <person name="Li Y.G."/>
            <person name="Kettle C.J."/>
            <person name="Jalonen R."/>
            <person name="Gaisberger H."/>
            <person name="Ma Y.Z."/>
            <person name="Qiu Y.X."/>
        </authorList>
    </citation>
    <scope>NUCLEOTIDE SEQUENCE [LARGE SCALE GENOMIC DNA]</scope>
    <source>
        <strain evidence="10">Hangzhou</strain>
    </source>
</reference>
<dbReference type="Proteomes" id="UP001415857">
    <property type="component" value="Unassembled WGS sequence"/>
</dbReference>
<evidence type="ECO:0000256" key="4">
    <source>
        <dbReference type="ARBA" id="ARBA00023027"/>
    </source>
</evidence>
<dbReference type="SUPFAM" id="SSF52058">
    <property type="entry name" value="L domain-like"/>
    <property type="match status" value="1"/>
</dbReference>
<gene>
    <name evidence="10" type="ORF">L1049_017309</name>
</gene>
<organism evidence="10 11">
    <name type="scientific">Liquidambar formosana</name>
    <name type="common">Formosan gum</name>
    <dbReference type="NCBI Taxonomy" id="63359"/>
    <lineage>
        <taxon>Eukaryota</taxon>
        <taxon>Viridiplantae</taxon>
        <taxon>Streptophyta</taxon>
        <taxon>Embryophyta</taxon>
        <taxon>Tracheophyta</taxon>
        <taxon>Spermatophyta</taxon>
        <taxon>Magnoliopsida</taxon>
        <taxon>eudicotyledons</taxon>
        <taxon>Gunneridae</taxon>
        <taxon>Pentapetalae</taxon>
        <taxon>Saxifragales</taxon>
        <taxon>Altingiaceae</taxon>
        <taxon>Liquidambar</taxon>
    </lineage>
</organism>
<evidence type="ECO:0000259" key="7">
    <source>
        <dbReference type="Pfam" id="PF00931"/>
    </source>
</evidence>
<dbReference type="Pfam" id="PF00931">
    <property type="entry name" value="NB-ARC"/>
    <property type="match status" value="1"/>
</dbReference>
<dbReference type="Gene3D" id="3.40.50.300">
    <property type="entry name" value="P-loop containing nucleotide triphosphate hydrolases"/>
    <property type="match status" value="1"/>
</dbReference>
<keyword evidence="4" id="KW-0520">NAD</keyword>
<dbReference type="InterPro" id="IPR002182">
    <property type="entry name" value="NB-ARC"/>
</dbReference>
<evidence type="ECO:0000256" key="1">
    <source>
        <dbReference type="ARBA" id="ARBA00011982"/>
    </source>
</evidence>
<accession>A0AAP0S0P1</accession>
<protein>
    <recommendedName>
        <fullName evidence="1">ADP-ribosyl cyclase/cyclic ADP-ribose hydrolase</fullName>
        <ecNumber evidence="1">3.2.2.6</ecNumber>
    </recommendedName>
</protein>
<evidence type="ECO:0000256" key="6">
    <source>
        <dbReference type="SAM" id="MobiDB-lite"/>
    </source>
</evidence>
<dbReference type="GO" id="GO:0006952">
    <property type="term" value="P:defense response"/>
    <property type="evidence" value="ECO:0007669"/>
    <property type="project" value="InterPro"/>
</dbReference>
<dbReference type="GO" id="GO:0043531">
    <property type="term" value="F:ADP binding"/>
    <property type="evidence" value="ECO:0007669"/>
    <property type="project" value="InterPro"/>
</dbReference>
<comment type="caution">
    <text evidence="10">The sequence shown here is derived from an EMBL/GenBank/DDBJ whole genome shotgun (WGS) entry which is preliminary data.</text>
</comment>
<evidence type="ECO:0000256" key="2">
    <source>
        <dbReference type="ARBA" id="ARBA00022614"/>
    </source>
</evidence>
<keyword evidence="2" id="KW-0433">Leucine-rich repeat</keyword>
<feature type="domain" description="Disease resistance protein Roq1-like winged-helix" evidence="9">
    <location>
        <begin position="211"/>
        <end position="281"/>
    </location>
</feature>
<dbReference type="Gene3D" id="3.80.10.10">
    <property type="entry name" value="Ribonuclease Inhibitor"/>
    <property type="match status" value="2"/>
</dbReference>
<dbReference type="InterPro" id="IPR045344">
    <property type="entry name" value="C-JID"/>
</dbReference>
<evidence type="ECO:0000313" key="11">
    <source>
        <dbReference type="Proteomes" id="UP001415857"/>
    </source>
</evidence>
<evidence type="ECO:0000259" key="8">
    <source>
        <dbReference type="Pfam" id="PF20160"/>
    </source>
</evidence>
<dbReference type="SMART" id="SM00369">
    <property type="entry name" value="LRR_TYP"/>
    <property type="match status" value="3"/>
</dbReference>
<keyword evidence="3" id="KW-0677">Repeat</keyword>
<evidence type="ECO:0000256" key="3">
    <source>
        <dbReference type="ARBA" id="ARBA00022737"/>
    </source>
</evidence>
<keyword evidence="11" id="KW-1185">Reference proteome</keyword>
<dbReference type="InterPro" id="IPR044974">
    <property type="entry name" value="Disease_R_plants"/>
</dbReference>
<dbReference type="InterPro" id="IPR027417">
    <property type="entry name" value="P-loop_NTPase"/>
</dbReference>
<dbReference type="EMBL" id="JBBPBK010000003">
    <property type="protein sequence ID" value="KAK9288843.1"/>
    <property type="molecule type" value="Genomic_DNA"/>
</dbReference>
<dbReference type="Pfam" id="PF23282">
    <property type="entry name" value="WHD_ROQ1"/>
    <property type="match status" value="1"/>
</dbReference>
<evidence type="ECO:0000259" key="9">
    <source>
        <dbReference type="Pfam" id="PF23282"/>
    </source>
</evidence>
<dbReference type="InterPro" id="IPR003591">
    <property type="entry name" value="Leu-rich_rpt_typical-subtyp"/>
</dbReference>
<sequence length="1071" mass="121387">MGGMGKTTIAKAVYNQLFSSFQDKCFLDVGIISEKPNGQVCLQETLLYEILKKKIVVSNVDRGINVIKERLCKKRVLVVVDNVDQLWQIEAVVGDRDWFGLGSRIIITTRHQDLLAKIKDDIYMLNGLNYFESLELFSWHAFNKSHPEEAYIELSNEVIGYCKGLPLALQLLGSLLYDRSKPEWKSQLEKLRRTPPDDIQKKLRISYDALEDNERNIFLDIACFFIGVNTYYAVRILDGCGFFPKIGISVLVQRCLLNINGKNELTMHDLLRDMGRRIVREEFPKEPKNCSRLWFYDDVLDILVEHKGTEAVEGLVAKLPKSNVLSLSTKAFAKMHRLRLLQLNNVHHIEGNDNIFKQLKCLRWHAFPLKFIPKKFHVENLVDIDMQYSMLRQLWKEIKVLGKLKFLDLSHSHYLTETPNFLQLPKLEKLILEDCTRLVKVHLSIGHLDRLVLVNMRGCTRLQNLPRSICRLKSLKILHLSGCSKLEKFPEDLGEMEALIELPVDGTAIRQIPLSIVRLKNLRNLSLCGCKGSLSSSLASVFRSAWISPRRSLDPISLLPSSLLGLSSLTRLSLEDCNLSDIPKDLDCLSFLRDLDLRSNNFRSLTASISNLPRLKYLKLGHCTRLESLTELPTSLMDLYAPGCISLERLPNFSKFKSIPFLFLPSCSKLVGLPGLGKPLRIDYFLMAGYNNLENTFKESLLRTSMLIPQPAQYSCHTVFPGNEIPHWFHYQGTGTSLSFQLPPMLGCKISGFYICINYGPNINHYGPFDIPQERERKMFPPVKYSIPLDSTQTLLHISCFNKTKHEAARKNKNILPETNPDLPGTPRFMYDVEIPTQDQVSLFPIMFPFYSWSASWFDGGDQLEFKACCRDDVINVKKVGIRFICAHLLGSRHLDSDHGELFQCNIVSNENAMVVGHDEDTFEDQTGSKAKTDRGDDEAGVGPSHCWSGEDPNHEKLAYQIVIFGKLVHNEAVGSSYSLDFTANYVDGFEHMGIDETALSILQLEVPSSYNNAHQRAPPCRGNTLSLESFSTKSACVVLPLPALHSVTTQKNSSSVMLSSIFDGHPSSLF</sequence>
<dbReference type="PANTHER" id="PTHR11017">
    <property type="entry name" value="LEUCINE-RICH REPEAT-CONTAINING PROTEIN"/>
    <property type="match status" value="1"/>
</dbReference>
<dbReference type="PANTHER" id="PTHR11017:SF271">
    <property type="entry name" value="DISEASE RESISTANCE PROTEIN (TIR-NBS-LRR CLASS) FAMILY"/>
    <property type="match status" value="1"/>
</dbReference>
<name>A0AAP0S0P1_LIQFO</name>
<dbReference type="PRINTS" id="PR00364">
    <property type="entry name" value="DISEASERSIST"/>
</dbReference>
<dbReference type="InterPro" id="IPR011713">
    <property type="entry name" value="Leu-rich_rpt_3"/>
</dbReference>
<evidence type="ECO:0000256" key="5">
    <source>
        <dbReference type="ARBA" id="ARBA00047304"/>
    </source>
</evidence>
<feature type="domain" description="C-JID" evidence="8">
    <location>
        <begin position="720"/>
        <end position="803"/>
    </location>
</feature>
<dbReference type="AlphaFoldDB" id="A0AAP0S0P1"/>
<feature type="domain" description="NB-ARC" evidence="7">
    <location>
        <begin position="1"/>
        <end position="145"/>
    </location>
</feature>
<dbReference type="SUPFAM" id="SSF52540">
    <property type="entry name" value="P-loop containing nucleoside triphosphate hydrolases"/>
    <property type="match status" value="1"/>
</dbReference>
<dbReference type="Pfam" id="PF20160">
    <property type="entry name" value="C-JID"/>
    <property type="match status" value="1"/>
</dbReference>
<comment type="catalytic activity">
    <reaction evidence="5">
        <text>NAD(+) + H2O = ADP-D-ribose + nicotinamide + H(+)</text>
        <dbReference type="Rhea" id="RHEA:16301"/>
        <dbReference type="ChEBI" id="CHEBI:15377"/>
        <dbReference type="ChEBI" id="CHEBI:15378"/>
        <dbReference type="ChEBI" id="CHEBI:17154"/>
        <dbReference type="ChEBI" id="CHEBI:57540"/>
        <dbReference type="ChEBI" id="CHEBI:57967"/>
        <dbReference type="EC" id="3.2.2.6"/>
    </reaction>
    <physiologicalReaction direction="left-to-right" evidence="5">
        <dbReference type="Rhea" id="RHEA:16302"/>
    </physiologicalReaction>
</comment>
<proteinExistence type="predicted"/>
<dbReference type="EC" id="3.2.2.6" evidence="1"/>
<dbReference type="InterPro" id="IPR058192">
    <property type="entry name" value="WHD_ROQ1-like"/>
</dbReference>
<dbReference type="InterPro" id="IPR032675">
    <property type="entry name" value="LRR_dom_sf"/>
</dbReference>
<feature type="region of interest" description="Disordered" evidence="6">
    <location>
        <begin position="922"/>
        <end position="948"/>
    </location>
</feature>